<sequence length="371" mass="39100">MNLSSRSNRFCTLFQIRYPLIQAGMAGGSTTPALVAAVSEAGGLGTLGAGYMTPEQISAAIREIRSRTDRPFAVNLFILPEPGQGPHEQEQRQKADEAWRLLAPLREKTGTREERPPAVWSESYREQLAVLLEERVPVFSSTFDVPDAATLAECARLGIRTIGTATTVREAAALEEAGVDAIVAQGSEAGGHRGTFPGDSDGEPPLIGTMALVPQIADLVRVPVIAAGGIMDGRGIAAALALGAEAVQLGTAFLACAESGAHAVHKEAVLAARDESTVLTRSVSGKHARGIRTALLDELRPLDSRLPSYPAQNALTQGIRRSAAKAGNPAYMAMWAGQAASLARRSGAAQIIEELVRETGEVLNRLSGQKL</sequence>
<proteinExistence type="inferred from homology"/>
<dbReference type="Proteomes" id="UP001527202">
    <property type="component" value="Unassembled WGS sequence"/>
</dbReference>
<reference evidence="14 15" key="1">
    <citation type="submission" date="2018-01" db="EMBL/GenBank/DDBJ databases">
        <title>The whole genome sequencing and assembly of Paenibacillus chitinolyticus KCCM 41400 strain.</title>
        <authorList>
            <person name="Kim J.-Y."/>
            <person name="Park M.-K."/>
            <person name="Lee Y.-J."/>
            <person name="Yi H."/>
            <person name="Bahn Y.-S."/>
            <person name="Kim J.F."/>
            <person name="Lee D.-W."/>
        </authorList>
    </citation>
    <scope>NUCLEOTIDE SEQUENCE [LARGE SCALE GENOMIC DNA]</scope>
    <source>
        <strain evidence="14 15">KCCM 41400</strain>
    </source>
</reference>
<dbReference type="PANTHER" id="PTHR42747:SF3">
    <property type="entry name" value="NITRONATE MONOOXYGENASE-RELATED"/>
    <property type="match status" value="1"/>
</dbReference>
<dbReference type="PANTHER" id="PTHR42747">
    <property type="entry name" value="NITRONATE MONOOXYGENASE-RELATED"/>
    <property type="match status" value="1"/>
</dbReference>
<evidence type="ECO:0000256" key="4">
    <source>
        <dbReference type="ARBA" id="ARBA00013457"/>
    </source>
</evidence>
<keyword evidence="9" id="KW-0560">Oxidoreductase</keyword>
<accession>A0A410WUW4</accession>
<dbReference type="EMBL" id="JAMDMJ010000040">
    <property type="protein sequence ID" value="MCY9599189.1"/>
    <property type="molecule type" value="Genomic_DNA"/>
</dbReference>
<comment type="function">
    <text evidence="2">Nitronate monooxygenase that uses molecular oxygen to catalyze the oxidative denitrification of alkyl nitronates. Acts on propionate 3-nitronate (P3N), the presumed physiological substrate. Probably functions in the detoxification of P3N, a metabolic poison produced by plants and fungi as a defense mechanism.</text>
</comment>
<dbReference type="InterPro" id="IPR013785">
    <property type="entry name" value="Aldolase_TIM"/>
</dbReference>
<dbReference type="GO" id="GO:0009636">
    <property type="term" value="P:response to toxic substance"/>
    <property type="evidence" value="ECO:0007669"/>
    <property type="project" value="UniProtKB-KW"/>
</dbReference>
<dbReference type="FunFam" id="3.20.20.70:FF:000154">
    <property type="entry name" value="Probable nitronate monooxygenase"/>
    <property type="match status" value="1"/>
</dbReference>
<dbReference type="Gene3D" id="3.20.20.70">
    <property type="entry name" value="Aldolase class I"/>
    <property type="match status" value="1"/>
</dbReference>
<evidence type="ECO:0000256" key="10">
    <source>
        <dbReference type="ARBA" id="ARBA00023033"/>
    </source>
</evidence>
<evidence type="ECO:0000313" key="16">
    <source>
        <dbReference type="Proteomes" id="UP001527202"/>
    </source>
</evidence>
<comment type="similarity">
    <text evidence="3">Belongs to the nitronate monooxygenase family. NMO class I subfamily.</text>
</comment>
<dbReference type="AlphaFoldDB" id="A0A410WUW4"/>
<dbReference type="EMBL" id="CP026520">
    <property type="protein sequence ID" value="QAV18152.1"/>
    <property type="molecule type" value="Genomic_DNA"/>
</dbReference>
<keyword evidence="16" id="KW-1185">Reference proteome</keyword>
<organism evidence="14 15">
    <name type="scientific">Paenibacillus chitinolyticus</name>
    <dbReference type="NCBI Taxonomy" id="79263"/>
    <lineage>
        <taxon>Bacteria</taxon>
        <taxon>Bacillati</taxon>
        <taxon>Bacillota</taxon>
        <taxon>Bacilli</taxon>
        <taxon>Bacillales</taxon>
        <taxon>Paenibacillaceae</taxon>
        <taxon>Paenibacillus</taxon>
    </lineage>
</organism>
<keyword evidence="5" id="KW-0216">Detoxification</keyword>
<dbReference type="InterPro" id="IPR004136">
    <property type="entry name" value="NMO"/>
</dbReference>
<evidence type="ECO:0000256" key="5">
    <source>
        <dbReference type="ARBA" id="ARBA00022575"/>
    </source>
</evidence>
<evidence type="ECO:0000256" key="6">
    <source>
        <dbReference type="ARBA" id="ARBA00022630"/>
    </source>
</evidence>
<dbReference type="OrthoDB" id="9778912at2"/>
<evidence type="ECO:0000313" key="15">
    <source>
        <dbReference type="Proteomes" id="UP000288943"/>
    </source>
</evidence>
<reference evidence="13 16" key="2">
    <citation type="submission" date="2022-05" db="EMBL/GenBank/DDBJ databases">
        <title>Genome Sequencing of Bee-Associated Microbes.</title>
        <authorList>
            <person name="Dunlap C."/>
        </authorList>
    </citation>
    <scope>NUCLEOTIDE SEQUENCE [LARGE SCALE GENOMIC DNA]</scope>
    <source>
        <strain evidence="13 16">NRRL B-23120</strain>
    </source>
</reference>
<dbReference type="GeneID" id="95375323"/>
<comment type="catalytic activity">
    <reaction evidence="12">
        <text>3 propionate 3-nitronate + 3 O2 + H2O = 3 3-oxopropanoate + 2 nitrate + nitrite + H2O2 + 3 H(+)</text>
        <dbReference type="Rhea" id="RHEA:57332"/>
        <dbReference type="ChEBI" id="CHEBI:15377"/>
        <dbReference type="ChEBI" id="CHEBI:15378"/>
        <dbReference type="ChEBI" id="CHEBI:15379"/>
        <dbReference type="ChEBI" id="CHEBI:16240"/>
        <dbReference type="ChEBI" id="CHEBI:16301"/>
        <dbReference type="ChEBI" id="CHEBI:17632"/>
        <dbReference type="ChEBI" id="CHEBI:33190"/>
        <dbReference type="ChEBI" id="CHEBI:136067"/>
    </reaction>
</comment>
<dbReference type="SUPFAM" id="SSF51412">
    <property type="entry name" value="Inosine monophosphate dehydrogenase (IMPDH)"/>
    <property type="match status" value="1"/>
</dbReference>
<evidence type="ECO:0000313" key="14">
    <source>
        <dbReference type="EMBL" id="QAV18152.1"/>
    </source>
</evidence>
<name>A0A410WUW4_9BACL</name>
<evidence type="ECO:0000256" key="2">
    <source>
        <dbReference type="ARBA" id="ARBA00003535"/>
    </source>
</evidence>
<dbReference type="Pfam" id="PF03060">
    <property type="entry name" value="NMO"/>
    <property type="match status" value="1"/>
</dbReference>
<keyword evidence="10 14" id="KW-0503">Monooxygenase</keyword>
<evidence type="ECO:0000256" key="11">
    <source>
        <dbReference type="ARBA" id="ARBA00031155"/>
    </source>
</evidence>
<comment type="cofactor">
    <cofactor evidence="1">
        <name>FMN</name>
        <dbReference type="ChEBI" id="CHEBI:58210"/>
    </cofactor>
</comment>
<dbReference type="GO" id="GO:0018580">
    <property type="term" value="F:nitronate monooxygenase activity"/>
    <property type="evidence" value="ECO:0007669"/>
    <property type="project" value="InterPro"/>
</dbReference>
<dbReference type="KEGG" id="pchi:PC41400_10955"/>
<evidence type="ECO:0000256" key="8">
    <source>
        <dbReference type="ARBA" id="ARBA00022741"/>
    </source>
</evidence>
<evidence type="ECO:0000256" key="7">
    <source>
        <dbReference type="ARBA" id="ARBA00022643"/>
    </source>
</evidence>
<protein>
    <recommendedName>
        <fullName evidence="4">Probable nitronate monooxygenase</fullName>
    </recommendedName>
    <alternativeName>
        <fullName evidence="11">Propionate 3-nitronate monooxygenase</fullName>
    </alternativeName>
</protein>
<evidence type="ECO:0000256" key="3">
    <source>
        <dbReference type="ARBA" id="ARBA00009881"/>
    </source>
</evidence>
<evidence type="ECO:0000256" key="1">
    <source>
        <dbReference type="ARBA" id="ARBA00001917"/>
    </source>
</evidence>
<dbReference type="GO" id="GO:0000166">
    <property type="term" value="F:nucleotide binding"/>
    <property type="evidence" value="ECO:0007669"/>
    <property type="project" value="UniProtKB-KW"/>
</dbReference>
<dbReference type="CDD" id="cd04730">
    <property type="entry name" value="NPD_like"/>
    <property type="match status" value="1"/>
</dbReference>
<evidence type="ECO:0000256" key="9">
    <source>
        <dbReference type="ARBA" id="ARBA00023002"/>
    </source>
</evidence>
<keyword evidence="8" id="KW-0547">Nucleotide-binding</keyword>
<dbReference type="RefSeq" id="WP_042228684.1">
    <property type="nucleotide sequence ID" value="NZ_CP026520.1"/>
</dbReference>
<gene>
    <name evidence="13" type="ORF">M5X16_25855</name>
    <name evidence="14" type="ORF">PC41400_10955</name>
</gene>
<keyword evidence="6" id="KW-0285">Flavoprotein</keyword>
<evidence type="ECO:0000256" key="12">
    <source>
        <dbReference type="ARBA" id="ARBA00049401"/>
    </source>
</evidence>
<evidence type="ECO:0000313" key="13">
    <source>
        <dbReference type="EMBL" id="MCY9599189.1"/>
    </source>
</evidence>
<dbReference type="Proteomes" id="UP000288943">
    <property type="component" value="Chromosome"/>
</dbReference>
<keyword evidence="7" id="KW-0288">FMN</keyword>